<dbReference type="EMBL" id="KB308480">
    <property type="protein sequence ID" value="ELT97723.1"/>
    <property type="molecule type" value="Genomic_DNA"/>
</dbReference>
<protein>
    <recommendedName>
        <fullName evidence="2">Methyltransferase domain-containing protein</fullName>
    </recommendedName>
</protein>
<keyword evidence="5" id="KW-1185">Reference proteome</keyword>
<proteinExistence type="predicted"/>
<gene>
    <name evidence="3" type="ORF">CAPTEDRAFT_219658</name>
</gene>
<feature type="transmembrane region" description="Helical" evidence="1">
    <location>
        <begin position="20"/>
        <end position="37"/>
    </location>
</feature>
<dbReference type="InterPro" id="IPR026913">
    <property type="entry name" value="METTL24"/>
</dbReference>
<dbReference type="EnsemblMetazoa" id="CapteT219658">
    <property type="protein sequence ID" value="CapteP219658"/>
    <property type="gene ID" value="CapteG219658"/>
</dbReference>
<dbReference type="Pfam" id="PF13383">
    <property type="entry name" value="Methyltransf_22"/>
    <property type="match status" value="1"/>
</dbReference>
<dbReference type="Proteomes" id="UP000014760">
    <property type="component" value="Unassembled WGS sequence"/>
</dbReference>
<dbReference type="OrthoDB" id="10006218at2759"/>
<reference evidence="3 5" key="2">
    <citation type="journal article" date="2013" name="Nature">
        <title>Insights into bilaterian evolution from three spiralian genomes.</title>
        <authorList>
            <person name="Simakov O."/>
            <person name="Marletaz F."/>
            <person name="Cho S.J."/>
            <person name="Edsinger-Gonzales E."/>
            <person name="Havlak P."/>
            <person name="Hellsten U."/>
            <person name="Kuo D.H."/>
            <person name="Larsson T."/>
            <person name="Lv J."/>
            <person name="Arendt D."/>
            <person name="Savage R."/>
            <person name="Osoegawa K."/>
            <person name="de Jong P."/>
            <person name="Grimwood J."/>
            <person name="Chapman J.A."/>
            <person name="Shapiro H."/>
            <person name="Aerts A."/>
            <person name="Otillar R.P."/>
            <person name="Terry A.Y."/>
            <person name="Boore J.L."/>
            <person name="Grigoriev I.V."/>
            <person name="Lindberg D.R."/>
            <person name="Seaver E.C."/>
            <person name="Weisblat D.A."/>
            <person name="Putnam N.H."/>
            <person name="Rokhsar D.S."/>
        </authorList>
    </citation>
    <scope>NUCLEOTIDE SEQUENCE</scope>
    <source>
        <strain evidence="3 5">I ESC-2004</strain>
    </source>
</reference>
<dbReference type="EMBL" id="AMQN01010756">
    <property type="status" value="NOT_ANNOTATED_CDS"/>
    <property type="molecule type" value="Genomic_DNA"/>
</dbReference>
<dbReference type="OMA" id="LERIWNY"/>
<dbReference type="PANTHER" id="PTHR32026">
    <property type="entry name" value="METHYLTRANSFERASE-LIKE PROTEIN 24"/>
    <property type="match status" value="1"/>
</dbReference>
<evidence type="ECO:0000313" key="5">
    <source>
        <dbReference type="Proteomes" id="UP000014760"/>
    </source>
</evidence>
<evidence type="ECO:0000259" key="2">
    <source>
        <dbReference type="Pfam" id="PF13383"/>
    </source>
</evidence>
<dbReference type="HOGENOM" id="CLU_804735_0_0_1"/>
<reference evidence="5" key="1">
    <citation type="submission" date="2012-12" db="EMBL/GenBank/DDBJ databases">
        <authorList>
            <person name="Hellsten U."/>
            <person name="Grimwood J."/>
            <person name="Chapman J.A."/>
            <person name="Shapiro H."/>
            <person name="Aerts A."/>
            <person name="Otillar R.P."/>
            <person name="Terry A.Y."/>
            <person name="Boore J.L."/>
            <person name="Simakov O."/>
            <person name="Marletaz F."/>
            <person name="Cho S.-J."/>
            <person name="Edsinger-Gonzales E."/>
            <person name="Havlak P."/>
            <person name="Kuo D.-H."/>
            <person name="Larsson T."/>
            <person name="Lv J."/>
            <person name="Arendt D."/>
            <person name="Savage R."/>
            <person name="Osoegawa K."/>
            <person name="de Jong P."/>
            <person name="Lindberg D.R."/>
            <person name="Seaver E.C."/>
            <person name="Weisblat D.A."/>
            <person name="Putnam N.H."/>
            <person name="Grigoriev I.V."/>
            <person name="Rokhsar D.S."/>
        </authorList>
    </citation>
    <scope>NUCLEOTIDE SEQUENCE</scope>
    <source>
        <strain evidence="5">I ESC-2004</strain>
    </source>
</reference>
<name>R7TUY5_CAPTE</name>
<reference evidence="4" key="3">
    <citation type="submission" date="2015-06" db="UniProtKB">
        <authorList>
            <consortium name="EnsemblMetazoa"/>
        </authorList>
    </citation>
    <scope>IDENTIFICATION</scope>
</reference>
<keyword evidence="1" id="KW-1133">Transmembrane helix</keyword>
<dbReference type="InterPro" id="IPR025714">
    <property type="entry name" value="Methyltranfer_dom"/>
</dbReference>
<evidence type="ECO:0000313" key="4">
    <source>
        <dbReference type="EnsemblMetazoa" id="CapteP219658"/>
    </source>
</evidence>
<keyword evidence="1" id="KW-0812">Transmembrane</keyword>
<evidence type="ECO:0000313" key="3">
    <source>
        <dbReference type="EMBL" id="ELT97723.1"/>
    </source>
</evidence>
<accession>R7TUY5</accession>
<dbReference type="AlphaFoldDB" id="R7TUY5"/>
<sequence>MYKDKKVESPAWKSLLLGNVKVLVAVVFVVFGLYKIVTHHQKQFRDPEFEVDDESIHTHGYAESEDAESSDESADFIRRQTICNPRQILCERRRDTLFDGLHRTDAQDLIHRVMSKREFSCKNVKQYGSFPGTAGGHSVCLEKAFLPKKDDCLIYSFGIHNDFSFEDAMNDEFGCEIHMFDPSMNKPDFQYRPNMFFHDAGIWGDNFDNDSGWKLRRLSTIIQMLGHQNRVIDVMKLDADGAEWPLLRDMALDASPLEKVKQLILKAHSPRRKPKKQTMKMTDYSQVFRAVSMLKRLGYRNYHHRDVDTSASCCKWWADLVPADIHKGEEAICCYELFLVNMNFL</sequence>
<keyword evidence="1" id="KW-0472">Membrane</keyword>
<organism evidence="3">
    <name type="scientific">Capitella teleta</name>
    <name type="common">Polychaete worm</name>
    <dbReference type="NCBI Taxonomy" id="283909"/>
    <lineage>
        <taxon>Eukaryota</taxon>
        <taxon>Metazoa</taxon>
        <taxon>Spiralia</taxon>
        <taxon>Lophotrochozoa</taxon>
        <taxon>Annelida</taxon>
        <taxon>Polychaeta</taxon>
        <taxon>Sedentaria</taxon>
        <taxon>Scolecida</taxon>
        <taxon>Capitellidae</taxon>
        <taxon>Capitella</taxon>
    </lineage>
</organism>
<feature type="domain" description="Methyltransferase" evidence="2">
    <location>
        <begin position="117"/>
        <end position="294"/>
    </location>
</feature>
<dbReference type="PANTHER" id="PTHR32026:SF10">
    <property type="entry name" value="METHYLTRANSFERASE-LIKE PROTEIN 24-RELATED"/>
    <property type="match status" value="1"/>
</dbReference>
<evidence type="ECO:0000256" key="1">
    <source>
        <dbReference type="SAM" id="Phobius"/>
    </source>
</evidence>